<evidence type="ECO:0000259" key="7">
    <source>
        <dbReference type="PROSITE" id="PS50966"/>
    </source>
</evidence>
<protein>
    <recommendedName>
        <fullName evidence="6">Protein FAR1-RELATED SEQUENCE</fullName>
    </recommendedName>
</protein>
<evidence type="ECO:0000313" key="9">
    <source>
        <dbReference type="Proteomes" id="UP001443914"/>
    </source>
</evidence>
<dbReference type="PROSITE" id="PS50966">
    <property type="entry name" value="ZF_SWIM"/>
    <property type="match status" value="1"/>
</dbReference>
<dbReference type="AlphaFoldDB" id="A0AAW1LME8"/>
<keyword evidence="6" id="KW-0539">Nucleus</keyword>
<dbReference type="GO" id="GO:0006355">
    <property type="term" value="P:regulation of DNA-templated transcription"/>
    <property type="evidence" value="ECO:0007669"/>
    <property type="project" value="UniProtKB-UniRule"/>
</dbReference>
<evidence type="ECO:0000256" key="5">
    <source>
        <dbReference type="PROSITE-ProRule" id="PRU00325"/>
    </source>
</evidence>
<evidence type="ECO:0000256" key="1">
    <source>
        <dbReference type="ARBA" id="ARBA00005889"/>
    </source>
</evidence>
<keyword evidence="3 5" id="KW-0863">Zinc-finger</keyword>
<keyword evidence="2 6" id="KW-0479">Metal-binding</keyword>
<evidence type="ECO:0000256" key="2">
    <source>
        <dbReference type="ARBA" id="ARBA00022723"/>
    </source>
</evidence>
<comment type="subcellular location">
    <subcellularLocation>
        <location evidence="6">Nucleus</location>
    </subcellularLocation>
</comment>
<comment type="caution">
    <text evidence="8">The sequence shown here is derived from an EMBL/GenBank/DDBJ whole genome shotgun (WGS) entry which is preliminary data.</text>
</comment>
<dbReference type="Pfam" id="PF04434">
    <property type="entry name" value="SWIM"/>
    <property type="match status" value="1"/>
</dbReference>
<dbReference type="Proteomes" id="UP001443914">
    <property type="component" value="Unassembled WGS sequence"/>
</dbReference>
<dbReference type="Pfam" id="PF10551">
    <property type="entry name" value="MULE"/>
    <property type="match status" value="1"/>
</dbReference>
<keyword evidence="4 6" id="KW-0862">Zinc</keyword>
<accession>A0AAW1LME8</accession>
<proteinExistence type="inferred from homology"/>
<dbReference type="InterPro" id="IPR018289">
    <property type="entry name" value="MULE_transposase_dom"/>
</dbReference>
<name>A0AAW1LME8_SAPOF</name>
<evidence type="ECO:0000256" key="4">
    <source>
        <dbReference type="ARBA" id="ARBA00022833"/>
    </source>
</evidence>
<dbReference type="EMBL" id="JBDFQZ010000004">
    <property type="protein sequence ID" value="KAK9734668.1"/>
    <property type="molecule type" value="Genomic_DNA"/>
</dbReference>
<comment type="similarity">
    <text evidence="1 6">Belongs to the FHY3/FAR1 family.</text>
</comment>
<keyword evidence="9" id="KW-1185">Reference proteome</keyword>
<dbReference type="PANTHER" id="PTHR31669:SF218">
    <property type="entry name" value="PROTEIN FAR1-RELATED SEQUENCE 3"/>
    <property type="match status" value="1"/>
</dbReference>
<dbReference type="GO" id="GO:0008270">
    <property type="term" value="F:zinc ion binding"/>
    <property type="evidence" value="ECO:0007669"/>
    <property type="project" value="UniProtKB-UniRule"/>
</dbReference>
<dbReference type="SMART" id="SM00575">
    <property type="entry name" value="ZnF_PMZ"/>
    <property type="match status" value="1"/>
</dbReference>
<evidence type="ECO:0000313" key="8">
    <source>
        <dbReference type="EMBL" id="KAK9734666.1"/>
    </source>
</evidence>
<dbReference type="InterPro" id="IPR006564">
    <property type="entry name" value="Znf_PMZ"/>
</dbReference>
<dbReference type="EMBL" id="JBDFQZ010000004">
    <property type="protein sequence ID" value="KAK9734666.1"/>
    <property type="molecule type" value="Genomic_DNA"/>
</dbReference>
<reference evidence="8 9" key="1">
    <citation type="submission" date="2024-03" db="EMBL/GenBank/DDBJ databases">
        <title>WGS assembly of Saponaria officinalis var. Norfolk2.</title>
        <authorList>
            <person name="Jenkins J."/>
            <person name="Shu S."/>
            <person name="Grimwood J."/>
            <person name="Barry K."/>
            <person name="Goodstein D."/>
            <person name="Schmutz J."/>
            <person name="Leebens-Mack J."/>
            <person name="Osbourn A."/>
        </authorList>
    </citation>
    <scope>NUCLEOTIDE SEQUENCE [LARGE SCALE GENOMIC DNA]</scope>
    <source>
        <strain evidence="9">cv. Norfolk2</strain>
        <strain evidence="8">JIC</strain>
        <tissue evidence="8">Leaf</tissue>
    </source>
</reference>
<feature type="domain" description="SWIM-type" evidence="7">
    <location>
        <begin position="360"/>
        <end position="396"/>
    </location>
</feature>
<dbReference type="GO" id="GO:0005634">
    <property type="term" value="C:nucleus"/>
    <property type="evidence" value="ECO:0007669"/>
    <property type="project" value="UniProtKB-SubCell"/>
</dbReference>
<dbReference type="InterPro" id="IPR007527">
    <property type="entry name" value="Znf_SWIM"/>
</dbReference>
<evidence type="ECO:0000256" key="3">
    <source>
        <dbReference type="ARBA" id="ARBA00022771"/>
    </source>
</evidence>
<comment type="function">
    <text evidence="6">Putative transcription activator involved in regulating light control of development.</text>
</comment>
<sequence>MDGNPNNGEANNHGVRSVFSVESGRVGFGKDGQNMLEYFKKTQAENPGFFYAIQLDDDNRMSNVFWADARSRVAYTRFGDVITLETSYVVKRYRVPFAPFTGVNHHGEPILFGCALLFDDSESSFVWLLRTFLTAMCDRSPVSFVTDQSRAILAAVSQVLPKARHCVNKWHVLSDGRDKLTRVCLAYPTFQAELYDCINLTDTIEEFESSWASIIRKYDLSKNGWLQSIYDTRRQWAPVYFRDSFFAACFLNQGVECSFFEGHVNQQTTLPTFFRQYQRAMDYWFEKEIEADFETVTNRPDLKTPSPMEKQVAELYTRKIFAKFQEELVETFVYTANRIGGDDDTCTYRVAKFDDDHKEYTVALNVSDLRASCSCLMFEYSGILCRHILTVFTVTNVLTLPSHYILSRWTVNAKSVVESNELGVNHAHESISSRYNALCRKAIRYAQEGAITSETYYTAVTALREVGKKVDFAKKNVANIAPQTPRVGTVDYDNKKIFGPDTPLLWPPQDEVARRFNLNDSTVLPRPVGDMNLVHMAPRSICGDGSSDNMVLLPCLKSMTWVMEIKNAMPTNKVALINLKLQDYSKSPTTESEVKFQLTRVTLEPMLRSMAYISEQLSSPANRVAVINLKLQDTETINGESEVKFQVSRDTLGAMLRSMAYIREQLSISVEQQAEPLSKKQRK</sequence>
<evidence type="ECO:0000256" key="6">
    <source>
        <dbReference type="RuleBase" id="RU367018"/>
    </source>
</evidence>
<gene>
    <name evidence="8" type="ORF">RND81_04G155800</name>
</gene>
<organism evidence="8 9">
    <name type="scientific">Saponaria officinalis</name>
    <name type="common">Common soapwort</name>
    <name type="synonym">Lychnis saponaria</name>
    <dbReference type="NCBI Taxonomy" id="3572"/>
    <lineage>
        <taxon>Eukaryota</taxon>
        <taxon>Viridiplantae</taxon>
        <taxon>Streptophyta</taxon>
        <taxon>Embryophyta</taxon>
        <taxon>Tracheophyta</taxon>
        <taxon>Spermatophyta</taxon>
        <taxon>Magnoliopsida</taxon>
        <taxon>eudicotyledons</taxon>
        <taxon>Gunneridae</taxon>
        <taxon>Pentapetalae</taxon>
        <taxon>Caryophyllales</taxon>
        <taxon>Caryophyllaceae</taxon>
        <taxon>Caryophylleae</taxon>
        <taxon>Saponaria</taxon>
    </lineage>
</organism>
<dbReference type="PANTHER" id="PTHR31669">
    <property type="entry name" value="PROTEIN FAR1-RELATED SEQUENCE 10-RELATED"/>
    <property type="match status" value="1"/>
</dbReference>
<dbReference type="InterPro" id="IPR031052">
    <property type="entry name" value="FHY3/FAR1"/>
</dbReference>